<dbReference type="OrthoDB" id="3550454at2759"/>
<evidence type="ECO:0000313" key="3">
    <source>
        <dbReference type="Proteomes" id="UP000624404"/>
    </source>
</evidence>
<feature type="compositionally biased region" description="Polar residues" evidence="1">
    <location>
        <begin position="239"/>
        <end position="253"/>
    </location>
</feature>
<feature type="compositionally biased region" description="Polar residues" evidence="1">
    <location>
        <begin position="154"/>
        <end position="167"/>
    </location>
</feature>
<evidence type="ECO:0000313" key="2">
    <source>
        <dbReference type="EMBL" id="CAD6456264.1"/>
    </source>
</evidence>
<gene>
    <name evidence="2" type="ORF">SCLTRI_LOCUS10415</name>
</gene>
<feature type="region of interest" description="Disordered" evidence="1">
    <location>
        <begin position="374"/>
        <end position="393"/>
    </location>
</feature>
<dbReference type="Proteomes" id="UP000624404">
    <property type="component" value="Unassembled WGS sequence"/>
</dbReference>
<organism evidence="2 3">
    <name type="scientific">Sclerotinia trifoliorum</name>
    <dbReference type="NCBI Taxonomy" id="28548"/>
    <lineage>
        <taxon>Eukaryota</taxon>
        <taxon>Fungi</taxon>
        <taxon>Dikarya</taxon>
        <taxon>Ascomycota</taxon>
        <taxon>Pezizomycotina</taxon>
        <taxon>Leotiomycetes</taxon>
        <taxon>Helotiales</taxon>
        <taxon>Sclerotiniaceae</taxon>
        <taxon>Sclerotinia</taxon>
    </lineage>
</organism>
<feature type="region of interest" description="Disordered" evidence="1">
    <location>
        <begin position="237"/>
        <end position="270"/>
    </location>
</feature>
<sequence>MGLAKAMRFDKAKSLEKAKEVESVKKPLMELTGDELIFWHRQKAWKELVGDSPGEEVEAILQNSNQKGTKDLENQVYRLTRDVPHLRTCSITKSNSIRSVRPIIENGSEKARSVKMAHKMVTELQRMGDWPSPIPEEDEQDSSPPRHPQEQFYEPSSSNDPTDQASHSYKHIRPMSESALEDSSPFEVPGPYSNGRPSHPRGKSIYEIIHSEERGLSVLDHTTKETLPIRRQVKRFDTPVSSTGKGTDSQSELILQEHASSETSTSAETKKLRRVVKANSLHRMFMKGFEKHEDYRAWEDEQLAKSKETKKGAFKRVIDKSEGYLKKYRDFRDWEDAWIDNKVGKFTRVEFYGTVKIYQWRKGGVATMSEEALLQRAEEEEEEEEEQYESEGTIDCDGRSEVVAFSYI</sequence>
<feature type="compositionally biased region" description="Acidic residues" evidence="1">
    <location>
        <begin position="378"/>
        <end position="393"/>
    </location>
</feature>
<feature type="region of interest" description="Disordered" evidence="1">
    <location>
        <begin position="127"/>
        <end position="202"/>
    </location>
</feature>
<protein>
    <submittedName>
        <fullName evidence="2">4ef1176b-0a6e-4a61-ab99-5060fccd7621-CDS</fullName>
    </submittedName>
</protein>
<dbReference type="AlphaFoldDB" id="A0A8H2W6S6"/>
<dbReference type="EMBL" id="CAJHIA010000037">
    <property type="protein sequence ID" value="CAD6456264.1"/>
    <property type="molecule type" value="Genomic_DNA"/>
</dbReference>
<keyword evidence="3" id="KW-1185">Reference proteome</keyword>
<accession>A0A8H2W6S6</accession>
<comment type="caution">
    <text evidence="2">The sequence shown here is derived from an EMBL/GenBank/DDBJ whole genome shotgun (WGS) entry which is preliminary data.</text>
</comment>
<reference evidence="2" key="1">
    <citation type="submission" date="2020-10" db="EMBL/GenBank/DDBJ databases">
        <authorList>
            <person name="Kusch S."/>
        </authorList>
    </citation>
    <scope>NUCLEOTIDE SEQUENCE</scope>
    <source>
        <strain evidence="2">SwB9</strain>
    </source>
</reference>
<name>A0A8H2W6S6_9HELO</name>
<proteinExistence type="predicted"/>
<evidence type="ECO:0000256" key="1">
    <source>
        <dbReference type="SAM" id="MobiDB-lite"/>
    </source>
</evidence>